<keyword evidence="3" id="KW-1003">Cell membrane</keyword>
<protein>
    <submittedName>
        <fullName evidence="8">Transmembrane protein</fullName>
    </submittedName>
</protein>
<evidence type="ECO:0000256" key="2">
    <source>
        <dbReference type="ARBA" id="ARBA00022448"/>
    </source>
</evidence>
<reference evidence="8 9" key="1">
    <citation type="journal article" date="2011" name="J. Bacteriol.">
        <title>Genome sequence of Taylorella equigenitalis MCE9, the causative agent of contagious equine metritis.</title>
        <authorList>
            <person name="Hebert L."/>
            <person name="Moumen B."/>
            <person name="Duquesne F."/>
            <person name="Breuil M.F."/>
            <person name="Laugier C."/>
            <person name="Batto J.M."/>
            <person name="Renault P."/>
            <person name="Petry S."/>
        </authorList>
    </citation>
    <scope>NUCLEOTIDE SEQUENCE [LARGE SCALE GENOMIC DNA]</scope>
    <source>
        <strain evidence="8 9">MCE9</strain>
    </source>
</reference>
<feature type="transmembrane region" description="Helical" evidence="7">
    <location>
        <begin position="325"/>
        <end position="347"/>
    </location>
</feature>
<feature type="transmembrane region" description="Helical" evidence="7">
    <location>
        <begin position="239"/>
        <end position="262"/>
    </location>
</feature>
<dbReference type="GO" id="GO:0005886">
    <property type="term" value="C:plasma membrane"/>
    <property type="evidence" value="ECO:0007669"/>
    <property type="project" value="UniProtKB-SubCell"/>
</dbReference>
<evidence type="ECO:0000256" key="7">
    <source>
        <dbReference type="SAM" id="Phobius"/>
    </source>
</evidence>
<evidence type="ECO:0000256" key="5">
    <source>
        <dbReference type="ARBA" id="ARBA00022989"/>
    </source>
</evidence>
<feature type="transmembrane region" description="Helical" evidence="7">
    <location>
        <begin position="140"/>
        <end position="160"/>
    </location>
</feature>
<dbReference type="InterPro" id="IPR011701">
    <property type="entry name" value="MFS"/>
</dbReference>
<dbReference type="NCBIfam" id="NF008397">
    <property type="entry name" value="PRK11195.1"/>
    <property type="match status" value="1"/>
</dbReference>
<proteinExistence type="predicted"/>
<evidence type="ECO:0000256" key="3">
    <source>
        <dbReference type="ARBA" id="ARBA00022475"/>
    </source>
</evidence>
<evidence type="ECO:0000313" key="8">
    <source>
        <dbReference type="EMBL" id="ADU91992.1"/>
    </source>
</evidence>
<feature type="transmembrane region" description="Helical" evidence="7">
    <location>
        <begin position="101"/>
        <end position="120"/>
    </location>
</feature>
<keyword evidence="5 7" id="KW-1133">Transmembrane helix</keyword>
<comment type="subcellular location">
    <subcellularLocation>
        <location evidence="1">Cell membrane</location>
        <topology evidence="1">Multi-pass membrane protein</topology>
    </subcellularLocation>
</comment>
<dbReference type="CDD" id="cd06173">
    <property type="entry name" value="MFS_MefA_like"/>
    <property type="match status" value="1"/>
</dbReference>
<sequence length="438" mass="48055">MRKGFYTLLLAQALSSLADNALFIAAIELIHEISGPKWLDSALKWAFAASYVVLAAHIGAVADTYPKGRVMFVTNGIKILGCLTMFAVGFFGTGSEHTQPLMITVAYGLVGVGAAAYSPAKYGLVTELLHPKFLVRGNSWMEGLTVLSIILGFVLGGFLINHKFVNWALQFWIFQNFQQYPAMIAILIIGLVYISASVCNLFIPRTKYIYPKQPKNPFTLIKVFSSYVGILWKDKVGQVSMAVTTLFWGAGAVVQLVIIKWGEVHLGYDTSESAFLMGIASIGTVLGAGIAGKVPLKKAFNVLPVGVAMGLVTICLIFVKQLWAVYLVLIFIGGLSGFFVVPMNAILQHRGHVLLSAGHSIAVQNFNEQLNILLFVGIYGWLVHSGLDIYKIIWIFGITVSASMFFLILLYKHNSRKYKEAFDEIGSRSHGRLTQKNS</sequence>
<dbReference type="KEGG" id="teq:TEQUI_1068"/>
<keyword evidence="6 7" id="KW-0472">Membrane</keyword>
<dbReference type="EMBL" id="CP002456">
    <property type="protein sequence ID" value="ADU91992.1"/>
    <property type="molecule type" value="Genomic_DNA"/>
</dbReference>
<feature type="transmembrane region" description="Helical" evidence="7">
    <location>
        <begin position="77"/>
        <end position="95"/>
    </location>
</feature>
<feature type="transmembrane region" description="Helical" evidence="7">
    <location>
        <begin position="42"/>
        <end position="65"/>
    </location>
</feature>
<dbReference type="Proteomes" id="UP000007472">
    <property type="component" value="Chromosome"/>
</dbReference>
<dbReference type="PANTHER" id="PTHR43266">
    <property type="entry name" value="MACROLIDE-EFFLUX PROTEIN"/>
    <property type="match status" value="1"/>
</dbReference>
<evidence type="ECO:0000256" key="4">
    <source>
        <dbReference type="ARBA" id="ARBA00022692"/>
    </source>
</evidence>
<dbReference type="InterPro" id="IPR036259">
    <property type="entry name" value="MFS_trans_sf"/>
</dbReference>
<feature type="transmembrane region" description="Helical" evidence="7">
    <location>
        <begin position="299"/>
        <end position="319"/>
    </location>
</feature>
<evidence type="ECO:0000256" key="1">
    <source>
        <dbReference type="ARBA" id="ARBA00004651"/>
    </source>
</evidence>
<organism evidence="8 9">
    <name type="scientific">Taylorella equigenitalis (strain MCE9)</name>
    <dbReference type="NCBI Taxonomy" id="937774"/>
    <lineage>
        <taxon>Bacteria</taxon>
        <taxon>Pseudomonadati</taxon>
        <taxon>Pseudomonadota</taxon>
        <taxon>Betaproteobacteria</taxon>
        <taxon>Burkholderiales</taxon>
        <taxon>Alcaligenaceae</taxon>
        <taxon>Taylorella</taxon>
    </lineage>
</organism>
<keyword evidence="4 7" id="KW-0812">Transmembrane</keyword>
<dbReference type="GO" id="GO:0022857">
    <property type="term" value="F:transmembrane transporter activity"/>
    <property type="evidence" value="ECO:0007669"/>
    <property type="project" value="InterPro"/>
</dbReference>
<feature type="transmembrane region" description="Helical" evidence="7">
    <location>
        <begin position="368"/>
        <end position="386"/>
    </location>
</feature>
<feature type="transmembrane region" description="Helical" evidence="7">
    <location>
        <begin position="180"/>
        <end position="203"/>
    </location>
</feature>
<accession>A0A654KHV3</accession>
<evidence type="ECO:0000313" key="9">
    <source>
        <dbReference type="Proteomes" id="UP000007472"/>
    </source>
</evidence>
<feature type="transmembrane region" description="Helical" evidence="7">
    <location>
        <begin position="274"/>
        <end position="292"/>
    </location>
</feature>
<keyword evidence="2" id="KW-0813">Transport</keyword>
<gene>
    <name evidence="8" type="ordered locus">TEQUI_1068</name>
</gene>
<feature type="transmembrane region" description="Helical" evidence="7">
    <location>
        <begin position="392"/>
        <end position="411"/>
    </location>
</feature>
<dbReference type="Pfam" id="PF07690">
    <property type="entry name" value="MFS_1"/>
    <property type="match status" value="1"/>
</dbReference>
<evidence type="ECO:0000256" key="6">
    <source>
        <dbReference type="ARBA" id="ARBA00023136"/>
    </source>
</evidence>
<dbReference type="SUPFAM" id="SSF103473">
    <property type="entry name" value="MFS general substrate transporter"/>
    <property type="match status" value="1"/>
</dbReference>
<dbReference type="AlphaFoldDB" id="A0A654KHV3"/>
<dbReference type="PANTHER" id="PTHR43266:SF2">
    <property type="entry name" value="MAJOR FACILITATOR SUPERFAMILY (MFS) PROFILE DOMAIN-CONTAINING PROTEIN"/>
    <property type="match status" value="1"/>
</dbReference>
<dbReference type="Gene3D" id="1.20.1250.20">
    <property type="entry name" value="MFS general substrate transporter like domains"/>
    <property type="match status" value="1"/>
</dbReference>
<name>A0A654KHV3_TAYEM</name>